<accession>A0ABN8BA45</accession>
<evidence type="ECO:0000313" key="2">
    <source>
        <dbReference type="Proteomes" id="UP001153292"/>
    </source>
</evidence>
<dbReference type="InterPro" id="IPR011990">
    <property type="entry name" value="TPR-like_helical_dom_sf"/>
</dbReference>
<reference evidence="1" key="1">
    <citation type="submission" date="2021-12" db="EMBL/GenBank/DDBJ databases">
        <authorList>
            <person name="King R."/>
        </authorList>
    </citation>
    <scope>NUCLEOTIDE SEQUENCE</scope>
</reference>
<organism evidence="1 2">
    <name type="scientific">Chilo suppressalis</name>
    <name type="common">Asiatic rice borer moth</name>
    <dbReference type="NCBI Taxonomy" id="168631"/>
    <lineage>
        <taxon>Eukaryota</taxon>
        <taxon>Metazoa</taxon>
        <taxon>Ecdysozoa</taxon>
        <taxon>Arthropoda</taxon>
        <taxon>Hexapoda</taxon>
        <taxon>Insecta</taxon>
        <taxon>Pterygota</taxon>
        <taxon>Neoptera</taxon>
        <taxon>Endopterygota</taxon>
        <taxon>Lepidoptera</taxon>
        <taxon>Glossata</taxon>
        <taxon>Ditrysia</taxon>
        <taxon>Pyraloidea</taxon>
        <taxon>Crambidae</taxon>
        <taxon>Crambinae</taxon>
        <taxon>Chilo</taxon>
    </lineage>
</organism>
<dbReference type="InterPro" id="IPR029063">
    <property type="entry name" value="SAM-dependent_MTases_sf"/>
</dbReference>
<proteinExistence type="predicted"/>
<dbReference type="SUPFAM" id="SSF48452">
    <property type="entry name" value="TPR-like"/>
    <property type="match status" value="1"/>
</dbReference>
<dbReference type="Gene3D" id="3.40.50.150">
    <property type="entry name" value="Vaccinia Virus protein VP39"/>
    <property type="match status" value="1"/>
</dbReference>
<evidence type="ECO:0000313" key="1">
    <source>
        <dbReference type="EMBL" id="CAH0405574.1"/>
    </source>
</evidence>
<dbReference type="Proteomes" id="UP001153292">
    <property type="component" value="Chromosome 4"/>
</dbReference>
<sequence>MEIAVNTIDEARHLVASGKYLQAFYTYVLALDKCPWEKKYIEFEFRVLLIKLMHLLFTSPRNIFHMMYCLRLAVRIYPGNVRMLTNIGDVFFKNKRYFEALCHYEKAKYIDSSLISLEIRINGAKKHIFDRRLFRLYNDVIRNVAYTIAIYSEIKPHVDHVLDLDGGIGLSALAAHACLAPSTLGFNSSPALTRLIQNIVLERRDWTILQTHQPIKGFVSSTIQGERNFVIINNFDEALFTDGMLGNLKYAWKNLLCRHPRVLPYRAEYFVAGANCNRISNKYELSKTMRNLLNIPHSMVFCKLPRNKTFYSEDVEKYEDFKILTDELFLFSINFDRYDEVVAMNERSYHDANFVIMEDGEINVIVGWFILYLSRNTVITNDPTVHDISRTFEKRVRGWPQAVFPNFVSREVKMYRRTQAKFMLNEGKLSLVPPFSEDALTISLSVIRFLNDTDFVEAIISCIPAACLYLQQTVDISETDVIDYSPFPIFGLQMMLRGARSLVCYATNEEDKTFIETVFNANNIPLEKITVLLGQYWNREFYKHKVYHAIFCIELHLRGDIDSHKWQAVELLRSCHLAAGGLLLPTTINVIIQLASSDWLDRNNKLSDKNLNGFNVASHVNKYRATQVHNLDLTMLEYEPLSEPVLITNCYNLTRSSIVSVMPLKDGECSAILCWYQLRMFEQDEDITTNRTGSFMDSFAYLPNPPVQICKGDNVNLLRVVDSTGLSKVIIDTEY</sequence>
<dbReference type="Gene3D" id="2.70.160.11">
    <property type="entry name" value="Hnrnp arginine n-methyltransferase1"/>
    <property type="match status" value="2"/>
</dbReference>
<keyword evidence="2" id="KW-1185">Reference proteome</keyword>
<protein>
    <submittedName>
        <fullName evidence="1">Uncharacterized protein</fullName>
    </submittedName>
</protein>
<gene>
    <name evidence="1" type="ORF">CHILSU_LOCUS8937</name>
</gene>
<dbReference type="EMBL" id="OU963897">
    <property type="protein sequence ID" value="CAH0405574.1"/>
    <property type="molecule type" value="Genomic_DNA"/>
</dbReference>
<name>A0ABN8BA45_CHISP</name>